<proteinExistence type="predicted"/>
<name>A0A545TIT7_9GAMM</name>
<evidence type="ECO:0000313" key="2">
    <source>
        <dbReference type="EMBL" id="TQV77140.1"/>
    </source>
</evidence>
<gene>
    <name evidence="2" type="ORF">FLL45_04095</name>
</gene>
<dbReference type="InterPro" id="IPR009875">
    <property type="entry name" value="PilZ_domain"/>
</dbReference>
<reference evidence="2 3" key="1">
    <citation type="submission" date="2019-06" db="EMBL/GenBank/DDBJ databases">
        <title>Draft genome of Aliikangiella marina GYP-15.</title>
        <authorList>
            <person name="Wang G."/>
        </authorList>
    </citation>
    <scope>NUCLEOTIDE SEQUENCE [LARGE SCALE GENOMIC DNA]</scope>
    <source>
        <strain evidence="2 3">GYP-15</strain>
    </source>
</reference>
<dbReference type="GO" id="GO:0035438">
    <property type="term" value="F:cyclic-di-GMP binding"/>
    <property type="evidence" value="ECO:0007669"/>
    <property type="project" value="InterPro"/>
</dbReference>
<accession>A0A545TIT7</accession>
<dbReference type="Gene3D" id="2.40.10.220">
    <property type="entry name" value="predicted glycosyltransferase like domains"/>
    <property type="match status" value="1"/>
</dbReference>
<dbReference type="Pfam" id="PF07238">
    <property type="entry name" value="PilZ"/>
    <property type="match status" value="1"/>
</dbReference>
<protein>
    <submittedName>
        <fullName evidence="2">PilZ domain-containing protein</fullName>
    </submittedName>
</protein>
<comment type="caution">
    <text evidence="2">The sequence shown here is derived from an EMBL/GenBank/DDBJ whole genome shotgun (WGS) entry which is preliminary data.</text>
</comment>
<dbReference type="Proteomes" id="UP000317839">
    <property type="component" value="Unassembled WGS sequence"/>
</dbReference>
<keyword evidence="3" id="KW-1185">Reference proteome</keyword>
<feature type="domain" description="PilZ" evidence="1">
    <location>
        <begin position="100"/>
        <end position="179"/>
    </location>
</feature>
<dbReference type="EMBL" id="VIKR01000001">
    <property type="protein sequence ID" value="TQV77140.1"/>
    <property type="molecule type" value="Genomic_DNA"/>
</dbReference>
<evidence type="ECO:0000313" key="3">
    <source>
        <dbReference type="Proteomes" id="UP000317839"/>
    </source>
</evidence>
<dbReference type="RefSeq" id="WP_142888500.1">
    <property type="nucleotide sequence ID" value="NZ_VIKR01000001.1"/>
</dbReference>
<dbReference type="OrthoDB" id="9780702at2"/>
<organism evidence="2 3">
    <name type="scientific">Aliikangiella marina</name>
    <dbReference type="NCBI Taxonomy" id="1712262"/>
    <lineage>
        <taxon>Bacteria</taxon>
        <taxon>Pseudomonadati</taxon>
        <taxon>Pseudomonadota</taxon>
        <taxon>Gammaproteobacteria</taxon>
        <taxon>Oceanospirillales</taxon>
        <taxon>Pleioneaceae</taxon>
        <taxon>Aliikangiella</taxon>
    </lineage>
</organism>
<sequence length="200" mass="22784">MSQQTDERREYFRIKNWIVINHEPIDSLESVPPIDEVAKTSSPKIRLLQELTRLENENQAYLGSLTDKQSQLGNYLLNLNKKLELLTQFAVESLHTDEEHLTEVDISGGGLRFTCDEKYPIDQLMKIEIILVPECVGVVAYARVVDSRPAESGEGHEIALIFVKLNEAHRDAIIKHVFQVQSKQLREIKENSGESDENAT</sequence>
<dbReference type="AlphaFoldDB" id="A0A545TIT7"/>
<evidence type="ECO:0000259" key="1">
    <source>
        <dbReference type="Pfam" id="PF07238"/>
    </source>
</evidence>